<reference evidence="2 3" key="1">
    <citation type="journal article" date="2015" name="Stand. Genomic Sci.">
        <title>Genomic Encyclopedia of Bacterial and Archaeal Type Strains, Phase III: the genomes of soil and plant-associated and newly described type strains.</title>
        <authorList>
            <person name="Whitman W.B."/>
            <person name="Woyke T."/>
            <person name="Klenk H.P."/>
            <person name="Zhou Y."/>
            <person name="Lilburn T.G."/>
            <person name="Beck B.J."/>
            <person name="De Vos P."/>
            <person name="Vandamme P."/>
            <person name="Eisen J.A."/>
            <person name="Garrity G."/>
            <person name="Hugenholtz P."/>
            <person name="Kyrpides N.C."/>
        </authorList>
    </citation>
    <scope>NUCLEOTIDE SEQUENCE [LARGE SCALE GENOMIC DNA]</scope>
    <source>
        <strain evidence="2 3">CGMCC 1.10948</strain>
    </source>
</reference>
<dbReference type="Pfam" id="PF06568">
    <property type="entry name" value="YjiS-like"/>
    <property type="match status" value="1"/>
</dbReference>
<dbReference type="AlphaFoldDB" id="A0A562RSX5"/>
<dbReference type="Proteomes" id="UP000316291">
    <property type="component" value="Unassembled WGS sequence"/>
</dbReference>
<dbReference type="InterPro" id="IPR009506">
    <property type="entry name" value="YjiS-like"/>
</dbReference>
<evidence type="ECO:0000313" key="3">
    <source>
        <dbReference type="Proteomes" id="UP000316291"/>
    </source>
</evidence>
<gene>
    <name evidence="2" type="ORF">IQ16_02850</name>
</gene>
<feature type="domain" description="YjiS-like" evidence="1">
    <location>
        <begin position="159"/>
        <end position="196"/>
    </location>
</feature>
<accession>A0A562RSX5</accession>
<comment type="caution">
    <text evidence="2">The sequence shown here is derived from an EMBL/GenBank/DDBJ whole genome shotgun (WGS) entry which is preliminary data.</text>
</comment>
<protein>
    <submittedName>
        <fullName evidence="2">Uncharacterized protein DUF1127</fullName>
    </submittedName>
</protein>
<proteinExistence type="predicted"/>
<evidence type="ECO:0000313" key="2">
    <source>
        <dbReference type="EMBL" id="TWI72175.1"/>
    </source>
</evidence>
<name>A0A562RSX5_9BRAD</name>
<keyword evidence="3" id="KW-1185">Reference proteome</keyword>
<sequence length="205" mass="23078">MLKQYLSSNVNRMVRPSRMRIGQIARGLGGKLVRAVYPDMPGYTRRPPLAPAVDADSPTSRWWRTGLAFSIGGLALYGEWLHPSTTFIAEAALVTAHAALVTGRARQARRAGGCPPSMAHGHGSLQPPRVAPELAARVELRLRRRGNWMSELREKFVALWAHWRREREIKSAIAALSKYDERTLRDLGIHGRADIERMVRYCRDC</sequence>
<organism evidence="2 3">
    <name type="scientific">Bradyrhizobium huanghuaihaiense</name>
    <dbReference type="NCBI Taxonomy" id="990078"/>
    <lineage>
        <taxon>Bacteria</taxon>
        <taxon>Pseudomonadati</taxon>
        <taxon>Pseudomonadota</taxon>
        <taxon>Alphaproteobacteria</taxon>
        <taxon>Hyphomicrobiales</taxon>
        <taxon>Nitrobacteraceae</taxon>
        <taxon>Bradyrhizobium</taxon>
    </lineage>
</organism>
<evidence type="ECO:0000259" key="1">
    <source>
        <dbReference type="Pfam" id="PF06568"/>
    </source>
</evidence>
<dbReference type="RefSeq" id="WP_026312387.1">
    <property type="nucleotide sequence ID" value="NZ_CP104172.1"/>
</dbReference>
<dbReference type="EMBL" id="VLLA01000005">
    <property type="protein sequence ID" value="TWI72175.1"/>
    <property type="molecule type" value="Genomic_DNA"/>
</dbReference>
<dbReference type="OrthoDB" id="8234832at2"/>